<sequence length="90" mass="9689">LEAPPSNRSNKQAWLLVVAPHCHSLCDTASSIASSSGHHHHFKCKASRLHLSRTLPRSSAPRHSASCSLSTRIGFAAHSPPPFLSKEDEG</sequence>
<reference evidence="1" key="4">
    <citation type="submission" date="2019-03" db="UniProtKB">
        <authorList>
            <consortium name="EnsemblPlants"/>
        </authorList>
    </citation>
    <scope>IDENTIFICATION</scope>
</reference>
<name>A0A453KUI6_AEGTS</name>
<evidence type="ECO:0000313" key="2">
    <source>
        <dbReference type="Proteomes" id="UP000015105"/>
    </source>
</evidence>
<dbReference type="Proteomes" id="UP000015105">
    <property type="component" value="Chromosome 5D"/>
</dbReference>
<reference evidence="1" key="5">
    <citation type="journal article" date="2021" name="G3 (Bethesda)">
        <title>Aegilops tauschii genome assembly Aet v5.0 features greater sequence contiguity and improved annotation.</title>
        <authorList>
            <person name="Wang L."/>
            <person name="Zhu T."/>
            <person name="Rodriguez J.C."/>
            <person name="Deal K.R."/>
            <person name="Dubcovsky J."/>
            <person name="McGuire P.E."/>
            <person name="Lux T."/>
            <person name="Spannagl M."/>
            <person name="Mayer K.F.X."/>
            <person name="Baldrich P."/>
            <person name="Meyers B.C."/>
            <person name="Huo N."/>
            <person name="Gu Y.Q."/>
            <person name="Zhou H."/>
            <person name="Devos K.M."/>
            <person name="Bennetzen J.L."/>
            <person name="Unver T."/>
            <person name="Budak H."/>
            <person name="Gulick P.J."/>
            <person name="Galiba G."/>
            <person name="Kalapos B."/>
            <person name="Nelson D.R."/>
            <person name="Li P."/>
            <person name="You F.M."/>
            <person name="Luo M.C."/>
            <person name="Dvorak J."/>
        </authorList>
    </citation>
    <scope>NUCLEOTIDE SEQUENCE [LARGE SCALE GENOMIC DNA]</scope>
    <source>
        <strain evidence="1">cv. AL8/78</strain>
    </source>
</reference>
<organism evidence="1 2">
    <name type="scientific">Aegilops tauschii subsp. strangulata</name>
    <name type="common">Goatgrass</name>
    <dbReference type="NCBI Taxonomy" id="200361"/>
    <lineage>
        <taxon>Eukaryota</taxon>
        <taxon>Viridiplantae</taxon>
        <taxon>Streptophyta</taxon>
        <taxon>Embryophyta</taxon>
        <taxon>Tracheophyta</taxon>
        <taxon>Spermatophyta</taxon>
        <taxon>Magnoliopsida</taxon>
        <taxon>Liliopsida</taxon>
        <taxon>Poales</taxon>
        <taxon>Poaceae</taxon>
        <taxon>BOP clade</taxon>
        <taxon>Pooideae</taxon>
        <taxon>Triticodae</taxon>
        <taxon>Triticeae</taxon>
        <taxon>Triticinae</taxon>
        <taxon>Aegilops</taxon>
    </lineage>
</organism>
<reference evidence="2" key="1">
    <citation type="journal article" date="2014" name="Science">
        <title>Ancient hybridizations among the ancestral genomes of bread wheat.</title>
        <authorList>
            <consortium name="International Wheat Genome Sequencing Consortium,"/>
            <person name="Marcussen T."/>
            <person name="Sandve S.R."/>
            <person name="Heier L."/>
            <person name="Spannagl M."/>
            <person name="Pfeifer M."/>
            <person name="Jakobsen K.S."/>
            <person name="Wulff B.B."/>
            <person name="Steuernagel B."/>
            <person name="Mayer K.F."/>
            <person name="Olsen O.A."/>
        </authorList>
    </citation>
    <scope>NUCLEOTIDE SEQUENCE [LARGE SCALE GENOMIC DNA]</scope>
    <source>
        <strain evidence="2">cv. AL8/78</strain>
    </source>
</reference>
<dbReference type="Gramene" id="AET5Gv20518100.7">
    <property type="protein sequence ID" value="AET5Gv20518100.7"/>
    <property type="gene ID" value="AET5Gv20518100"/>
</dbReference>
<dbReference type="EnsemblPlants" id="AET5Gv20518100.7">
    <property type="protein sequence ID" value="AET5Gv20518100.7"/>
    <property type="gene ID" value="AET5Gv20518100"/>
</dbReference>
<reference evidence="1" key="3">
    <citation type="journal article" date="2017" name="Nature">
        <title>Genome sequence of the progenitor of the wheat D genome Aegilops tauschii.</title>
        <authorList>
            <person name="Luo M.C."/>
            <person name="Gu Y.Q."/>
            <person name="Puiu D."/>
            <person name="Wang H."/>
            <person name="Twardziok S.O."/>
            <person name="Deal K.R."/>
            <person name="Huo N."/>
            <person name="Zhu T."/>
            <person name="Wang L."/>
            <person name="Wang Y."/>
            <person name="McGuire P.E."/>
            <person name="Liu S."/>
            <person name="Long H."/>
            <person name="Ramasamy R.K."/>
            <person name="Rodriguez J.C."/>
            <person name="Van S.L."/>
            <person name="Yuan L."/>
            <person name="Wang Z."/>
            <person name="Xia Z."/>
            <person name="Xiao L."/>
            <person name="Anderson O.D."/>
            <person name="Ouyang S."/>
            <person name="Liang Y."/>
            <person name="Zimin A.V."/>
            <person name="Pertea G."/>
            <person name="Qi P."/>
            <person name="Bennetzen J.L."/>
            <person name="Dai X."/>
            <person name="Dawson M.W."/>
            <person name="Muller H.G."/>
            <person name="Kugler K."/>
            <person name="Rivarola-Duarte L."/>
            <person name="Spannagl M."/>
            <person name="Mayer K.F.X."/>
            <person name="Lu F.H."/>
            <person name="Bevan M.W."/>
            <person name="Leroy P."/>
            <person name="Li P."/>
            <person name="You F.M."/>
            <person name="Sun Q."/>
            <person name="Liu Z."/>
            <person name="Lyons E."/>
            <person name="Wicker T."/>
            <person name="Salzberg S.L."/>
            <person name="Devos K.M."/>
            <person name="Dvorak J."/>
        </authorList>
    </citation>
    <scope>NUCLEOTIDE SEQUENCE [LARGE SCALE GENOMIC DNA]</scope>
    <source>
        <strain evidence="1">cv. AL8/78</strain>
    </source>
</reference>
<reference evidence="2" key="2">
    <citation type="journal article" date="2017" name="Nat. Plants">
        <title>The Aegilops tauschii genome reveals multiple impacts of transposons.</title>
        <authorList>
            <person name="Zhao G."/>
            <person name="Zou C."/>
            <person name="Li K."/>
            <person name="Wang K."/>
            <person name="Li T."/>
            <person name="Gao L."/>
            <person name="Zhang X."/>
            <person name="Wang H."/>
            <person name="Yang Z."/>
            <person name="Liu X."/>
            <person name="Jiang W."/>
            <person name="Mao L."/>
            <person name="Kong X."/>
            <person name="Jiao Y."/>
            <person name="Jia J."/>
        </authorList>
    </citation>
    <scope>NUCLEOTIDE SEQUENCE [LARGE SCALE GENOMIC DNA]</scope>
    <source>
        <strain evidence="2">cv. AL8/78</strain>
    </source>
</reference>
<keyword evidence="2" id="KW-1185">Reference proteome</keyword>
<accession>A0A453KUI6</accession>
<dbReference type="AlphaFoldDB" id="A0A453KUI6"/>
<evidence type="ECO:0000313" key="1">
    <source>
        <dbReference type="EnsemblPlants" id="AET5Gv20518100.7"/>
    </source>
</evidence>
<protein>
    <submittedName>
        <fullName evidence="1">Uncharacterized protein</fullName>
    </submittedName>
</protein>
<proteinExistence type="predicted"/>